<reference evidence="2 3" key="1">
    <citation type="submission" date="2020-07" db="EMBL/GenBank/DDBJ databases">
        <title>Fungal Genomes of the International Space Station.</title>
        <authorList>
            <person name="Seuylemezian A."/>
            <person name="Singh N.K."/>
            <person name="Wood J."/>
            <person name="Venkateswaran K."/>
        </authorList>
    </citation>
    <scope>NUCLEOTIDE SEQUENCE [LARGE SCALE GENOMIC DNA]</scope>
    <source>
        <strain evidence="2 3">PL-B2</strain>
    </source>
</reference>
<keyword evidence="3" id="KW-1185">Reference proteome</keyword>
<dbReference type="Proteomes" id="UP000769780">
    <property type="component" value="Unassembled WGS sequence"/>
</dbReference>
<evidence type="ECO:0000313" key="3">
    <source>
        <dbReference type="Proteomes" id="UP000769780"/>
    </source>
</evidence>
<protein>
    <submittedName>
        <fullName evidence="2">Uncharacterized protein</fullName>
    </submittedName>
</protein>
<dbReference type="RefSeq" id="WP_221870831.1">
    <property type="nucleotide sequence ID" value="NZ_JACWFH010000005.1"/>
</dbReference>
<gene>
    <name evidence="2" type="ORF">H0185_02050</name>
</gene>
<dbReference type="EMBL" id="JACWFH010000005">
    <property type="protein sequence ID" value="MBY0095603.1"/>
    <property type="molecule type" value="Genomic_DNA"/>
</dbReference>
<sequence>MGYYNDDVAGLFTSDDKRGRGNVAGAQTGRRRKRDTGDVAGAQTGRRRKRDTGDVAGTFDRGHNRNDDAVLGTFDNFRVPVKAYVNSEDICRAVRRCLINDLVAGIRDEDDDNRKKKHRRRR</sequence>
<comment type="caution">
    <text evidence="2">The sequence shown here is derived from an EMBL/GenBank/DDBJ whole genome shotgun (WGS) entry which is preliminary data.</text>
</comment>
<evidence type="ECO:0000256" key="1">
    <source>
        <dbReference type="SAM" id="MobiDB-lite"/>
    </source>
</evidence>
<proteinExistence type="predicted"/>
<feature type="region of interest" description="Disordered" evidence="1">
    <location>
        <begin position="14"/>
        <end position="67"/>
    </location>
</feature>
<evidence type="ECO:0000313" key="2">
    <source>
        <dbReference type="EMBL" id="MBY0095603.1"/>
    </source>
</evidence>
<name>A0ABS7K060_9BACI</name>
<organism evidence="2 3">
    <name type="scientific">Mesobacillus maritimus</name>
    <dbReference type="NCBI Taxonomy" id="1643336"/>
    <lineage>
        <taxon>Bacteria</taxon>
        <taxon>Bacillati</taxon>
        <taxon>Bacillota</taxon>
        <taxon>Bacilli</taxon>
        <taxon>Bacillales</taxon>
        <taxon>Bacillaceae</taxon>
        <taxon>Mesobacillus</taxon>
    </lineage>
</organism>
<accession>A0ABS7K060</accession>